<evidence type="ECO:0000313" key="3">
    <source>
        <dbReference type="Proteomes" id="UP000249056"/>
    </source>
</evidence>
<accession>A0A395IRA6</accession>
<comment type="caution">
    <text evidence="2">The sequence shown here is derived from an EMBL/GenBank/DDBJ whole genome shotgun (WGS) entry which is preliminary data.</text>
</comment>
<evidence type="ECO:0000259" key="1">
    <source>
        <dbReference type="Pfam" id="PF00656"/>
    </source>
</evidence>
<evidence type="ECO:0000313" key="2">
    <source>
        <dbReference type="EMBL" id="RAL62830.1"/>
    </source>
</evidence>
<dbReference type="AlphaFoldDB" id="A0A395IRA6"/>
<dbReference type="Pfam" id="PF00656">
    <property type="entry name" value="Peptidase_C14"/>
    <property type="match status" value="1"/>
</dbReference>
<proteinExistence type="predicted"/>
<dbReference type="GO" id="GO:0006508">
    <property type="term" value="P:proteolysis"/>
    <property type="evidence" value="ECO:0007669"/>
    <property type="project" value="InterPro"/>
</dbReference>
<gene>
    <name evidence="2" type="ORF">DID88_004672</name>
</gene>
<dbReference type="InterPro" id="IPR011600">
    <property type="entry name" value="Pept_C14_caspase"/>
</dbReference>
<dbReference type="Proteomes" id="UP000249056">
    <property type="component" value="Unassembled WGS sequence"/>
</dbReference>
<sequence length="204" mass="23306">MKVKELDDVFRNTFGYKTSQKVLRQDSEQHPQVQINTYLAEFVQDHDDQNTLLIVYYAGHGKLGDRKGVLNLTGSTTINPDGNKEIHEIVWNSAESIIRQTRSDVLVVFDCCNAGEMERDVKASDFTRRAFEYISATPQRSTTRKPGPKSFTSALIWALKKDGTMQAWKTIHYNGTGSRKYIMPRTFPITKIQEVQREFILVAA</sequence>
<dbReference type="OrthoDB" id="4760831at2759"/>
<dbReference type="EMBL" id="QKRW01000022">
    <property type="protein sequence ID" value="RAL62830.1"/>
    <property type="molecule type" value="Genomic_DNA"/>
</dbReference>
<organism evidence="2 3">
    <name type="scientific">Monilinia fructigena</name>
    <dbReference type="NCBI Taxonomy" id="38457"/>
    <lineage>
        <taxon>Eukaryota</taxon>
        <taxon>Fungi</taxon>
        <taxon>Dikarya</taxon>
        <taxon>Ascomycota</taxon>
        <taxon>Pezizomycotina</taxon>
        <taxon>Leotiomycetes</taxon>
        <taxon>Helotiales</taxon>
        <taxon>Sclerotiniaceae</taxon>
        <taxon>Monilinia</taxon>
    </lineage>
</organism>
<dbReference type="GO" id="GO:0004197">
    <property type="term" value="F:cysteine-type endopeptidase activity"/>
    <property type="evidence" value="ECO:0007669"/>
    <property type="project" value="InterPro"/>
</dbReference>
<dbReference type="Gene3D" id="3.40.50.1460">
    <property type="match status" value="1"/>
</dbReference>
<reference evidence="2 3" key="1">
    <citation type="submission" date="2018-06" db="EMBL/GenBank/DDBJ databases">
        <title>Genome Sequence of the Brown Rot Fungal Pathogen Monilinia fructigena.</title>
        <authorList>
            <person name="Landi L."/>
            <person name="De Miccolis Angelini R.M."/>
            <person name="Pollastro S."/>
            <person name="Abate D."/>
            <person name="Faretra F."/>
            <person name="Romanazzi G."/>
        </authorList>
    </citation>
    <scope>NUCLEOTIDE SEQUENCE [LARGE SCALE GENOMIC DNA]</scope>
    <source>
        <strain evidence="2 3">Mfrg269</strain>
    </source>
</reference>
<protein>
    <recommendedName>
        <fullName evidence="1">Peptidase C14 caspase domain-containing protein</fullName>
    </recommendedName>
</protein>
<feature type="domain" description="Peptidase C14 caspase" evidence="1">
    <location>
        <begin position="3"/>
        <end position="160"/>
    </location>
</feature>
<name>A0A395IRA6_9HELO</name>
<keyword evidence="3" id="KW-1185">Reference proteome</keyword>